<keyword evidence="2" id="KW-0812">Transmembrane</keyword>
<dbReference type="EMBL" id="JACCFL010000001">
    <property type="protein sequence ID" value="NYJ23778.1"/>
    <property type="molecule type" value="Genomic_DNA"/>
</dbReference>
<evidence type="ECO:0000256" key="1">
    <source>
        <dbReference type="SAM" id="MobiDB-lite"/>
    </source>
</evidence>
<evidence type="ECO:0000313" key="4">
    <source>
        <dbReference type="Proteomes" id="UP000578352"/>
    </source>
</evidence>
<protein>
    <submittedName>
        <fullName evidence="3">Uncharacterized protein</fullName>
    </submittedName>
</protein>
<accession>A0A853CTQ0</accession>
<feature type="compositionally biased region" description="Basic and acidic residues" evidence="1">
    <location>
        <begin position="202"/>
        <end position="216"/>
    </location>
</feature>
<evidence type="ECO:0000313" key="3">
    <source>
        <dbReference type="EMBL" id="NYJ23778.1"/>
    </source>
</evidence>
<name>A0A853CTQ0_9MICO</name>
<dbReference type="AlphaFoldDB" id="A0A853CTQ0"/>
<comment type="caution">
    <text evidence="3">The sequence shown here is derived from an EMBL/GenBank/DDBJ whole genome shotgun (WGS) entry which is preliminary data.</text>
</comment>
<feature type="compositionally biased region" description="Low complexity" evidence="1">
    <location>
        <begin position="217"/>
        <end position="228"/>
    </location>
</feature>
<gene>
    <name evidence="3" type="ORF">HNR13_002065</name>
</gene>
<reference evidence="3 4" key="1">
    <citation type="submission" date="2020-07" db="EMBL/GenBank/DDBJ databases">
        <title>Sequencing the genomes of 1000 actinobacteria strains.</title>
        <authorList>
            <person name="Klenk H.-P."/>
        </authorList>
    </citation>
    <scope>NUCLEOTIDE SEQUENCE [LARGE SCALE GENOMIC DNA]</scope>
    <source>
        <strain evidence="3 4">DSM 15165</strain>
    </source>
</reference>
<keyword evidence="2" id="KW-1133">Transmembrane helix</keyword>
<feature type="compositionally biased region" description="Basic and acidic residues" evidence="1">
    <location>
        <begin position="175"/>
        <end position="189"/>
    </location>
</feature>
<dbReference type="Gene3D" id="1.10.510.10">
    <property type="entry name" value="Transferase(Phosphotransferase) domain 1"/>
    <property type="match status" value="1"/>
</dbReference>
<organism evidence="3 4">
    <name type="scientific">Leifsonia shinshuensis</name>
    <dbReference type="NCBI Taxonomy" id="150026"/>
    <lineage>
        <taxon>Bacteria</taxon>
        <taxon>Bacillati</taxon>
        <taxon>Actinomycetota</taxon>
        <taxon>Actinomycetes</taxon>
        <taxon>Micrococcales</taxon>
        <taxon>Microbacteriaceae</taxon>
        <taxon>Leifsonia</taxon>
    </lineage>
</organism>
<keyword evidence="2" id="KW-0472">Membrane</keyword>
<evidence type="ECO:0000256" key="2">
    <source>
        <dbReference type="SAM" id="Phobius"/>
    </source>
</evidence>
<feature type="transmembrane region" description="Helical" evidence="2">
    <location>
        <begin position="301"/>
        <end position="323"/>
    </location>
</feature>
<sequence>MEHPTRGTLDDLLARGALTAGEAVTVLIATARGLSALHAEGLAGIPLAPRDVGFRDDGCPVLTAVGRLRELGQQTMADDVAAFAALARTICSAVAAEPGAAVLEAATNRSHRSWEDVAAGLLRAADPTAVRAPDADSIAAMPARPALPRTRSLATRWGHHQAARSVGMDTTARSVGRDHRLRSDARAADGRFVPRNSTAPSRRRESTGRSASRDSRSGSPGRRPAARPIGRERTSPSAGRASPPRAVGRAPAQRAVSRTPPARAAARDFFSALEQVLDLLGDRPVGRAGAAARSWIAARPLVVAVGAAPVLATVLLLVVLPGAPAPPG</sequence>
<dbReference type="RefSeq" id="WP_179605666.1">
    <property type="nucleotide sequence ID" value="NZ_BAABEH010000001.1"/>
</dbReference>
<dbReference type="Proteomes" id="UP000578352">
    <property type="component" value="Unassembled WGS sequence"/>
</dbReference>
<proteinExistence type="predicted"/>
<feature type="region of interest" description="Disordered" evidence="1">
    <location>
        <begin position="158"/>
        <end position="261"/>
    </location>
</feature>